<dbReference type="HOGENOM" id="CLU_3051134_0_0_1"/>
<gene>
    <name evidence="1" type="ORF">PILCRDRAFT_134010</name>
</gene>
<dbReference type="EMBL" id="KN832971">
    <property type="protein sequence ID" value="KIM91598.1"/>
    <property type="molecule type" value="Genomic_DNA"/>
</dbReference>
<reference evidence="1 2" key="1">
    <citation type="submission" date="2014-04" db="EMBL/GenBank/DDBJ databases">
        <authorList>
            <consortium name="DOE Joint Genome Institute"/>
            <person name="Kuo A."/>
            <person name="Tarkka M."/>
            <person name="Buscot F."/>
            <person name="Kohler A."/>
            <person name="Nagy L.G."/>
            <person name="Floudas D."/>
            <person name="Copeland A."/>
            <person name="Barry K.W."/>
            <person name="Cichocki N."/>
            <person name="Veneault-Fourrey C."/>
            <person name="LaButti K."/>
            <person name="Lindquist E.A."/>
            <person name="Lipzen A."/>
            <person name="Lundell T."/>
            <person name="Morin E."/>
            <person name="Murat C."/>
            <person name="Sun H."/>
            <person name="Tunlid A."/>
            <person name="Henrissat B."/>
            <person name="Grigoriev I.V."/>
            <person name="Hibbett D.S."/>
            <person name="Martin F."/>
            <person name="Nordberg H.P."/>
            <person name="Cantor M.N."/>
            <person name="Hua S.X."/>
        </authorList>
    </citation>
    <scope>NUCLEOTIDE SEQUENCE [LARGE SCALE GENOMIC DNA]</scope>
    <source>
        <strain evidence="1 2">F 1598</strain>
    </source>
</reference>
<evidence type="ECO:0000313" key="1">
    <source>
        <dbReference type="EMBL" id="KIM91598.1"/>
    </source>
</evidence>
<proteinExistence type="predicted"/>
<protein>
    <submittedName>
        <fullName evidence="1">Uncharacterized protein</fullName>
    </submittedName>
</protein>
<evidence type="ECO:0000313" key="2">
    <source>
        <dbReference type="Proteomes" id="UP000054166"/>
    </source>
</evidence>
<reference evidence="2" key="2">
    <citation type="submission" date="2015-01" db="EMBL/GenBank/DDBJ databases">
        <title>Evolutionary Origins and Diversification of the Mycorrhizal Mutualists.</title>
        <authorList>
            <consortium name="DOE Joint Genome Institute"/>
            <consortium name="Mycorrhizal Genomics Consortium"/>
            <person name="Kohler A."/>
            <person name="Kuo A."/>
            <person name="Nagy L.G."/>
            <person name="Floudas D."/>
            <person name="Copeland A."/>
            <person name="Barry K.W."/>
            <person name="Cichocki N."/>
            <person name="Veneault-Fourrey C."/>
            <person name="LaButti K."/>
            <person name="Lindquist E.A."/>
            <person name="Lipzen A."/>
            <person name="Lundell T."/>
            <person name="Morin E."/>
            <person name="Murat C."/>
            <person name="Riley R."/>
            <person name="Ohm R."/>
            <person name="Sun H."/>
            <person name="Tunlid A."/>
            <person name="Henrissat B."/>
            <person name="Grigoriev I.V."/>
            <person name="Hibbett D.S."/>
            <person name="Martin F."/>
        </authorList>
    </citation>
    <scope>NUCLEOTIDE SEQUENCE [LARGE SCALE GENOMIC DNA]</scope>
    <source>
        <strain evidence="2">F 1598</strain>
    </source>
</reference>
<name>A0A0C3BYI5_PILCF</name>
<dbReference type="InParanoid" id="A0A0C3BYI5"/>
<sequence>MHRQNIACLLNQKPFDTKTFKWSVTYKSQGQGPGPILGNINSNLPEYLPSCLTT</sequence>
<dbReference type="AlphaFoldDB" id="A0A0C3BYI5"/>
<organism evidence="1 2">
    <name type="scientific">Piloderma croceum (strain F 1598)</name>
    <dbReference type="NCBI Taxonomy" id="765440"/>
    <lineage>
        <taxon>Eukaryota</taxon>
        <taxon>Fungi</taxon>
        <taxon>Dikarya</taxon>
        <taxon>Basidiomycota</taxon>
        <taxon>Agaricomycotina</taxon>
        <taxon>Agaricomycetes</taxon>
        <taxon>Agaricomycetidae</taxon>
        <taxon>Atheliales</taxon>
        <taxon>Atheliaceae</taxon>
        <taxon>Piloderma</taxon>
    </lineage>
</organism>
<dbReference type="Proteomes" id="UP000054166">
    <property type="component" value="Unassembled WGS sequence"/>
</dbReference>
<keyword evidence="2" id="KW-1185">Reference proteome</keyword>
<accession>A0A0C3BYI5</accession>